<comment type="caution">
    <text evidence="3">The sequence shown here is derived from an EMBL/GenBank/DDBJ whole genome shotgun (WGS) entry which is preliminary data.</text>
</comment>
<dbReference type="SMART" id="SM00530">
    <property type="entry name" value="HTH_XRE"/>
    <property type="match status" value="1"/>
</dbReference>
<evidence type="ECO:0000313" key="4">
    <source>
        <dbReference type="Proteomes" id="UP000220611"/>
    </source>
</evidence>
<name>A0A855A2R8_9FIRM</name>
<feature type="domain" description="HTH cro/C1-type" evidence="2">
    <location>
        <begin position="26"/>
        <end position="80"/>
    </location>
</feature>
<dbReference type="PROSITE" id="PS50943">
    <property type="entry name" value="HTH_CROC1"/>
    <property type="match status" value="1"/>
</dbReference>
<reference evidence="3 4" key="1">
    <citation type="submission" date="2017-07" db="EMBL/GenBank/DDBJ databases">
        <title>Prevalence of linear plasmids in Cutibacterium (Propionibacterium) acnes isolates obtained from prostatic tissue.</title>
        <authorList>
            <person name="Davidsson S."/>
            <person name="Carlsson J."/>
            <person name="Molling P."/>
            <person name="Andren O."/>
            <person name="Andersson S.-O."/>
            <person name="Brzuszkiewicz E."/>
            <person name="Poehlein A."/>
            <person name="Al-Zeer M."/>
            <person name="Brinkmann V."/>
            <person name="Scavenius C."/>
            <person name="Nazipi S."/>
            <person name="Soderquist B."/>
            <person name="Bruggemann H."/>
        </authorList>
    </citation>
    <scope>NUCLEOTIDE SEQUENCE [LARGE SCALE GENOMIC DNA]</scope>
    <source>
        <strain evidence="3 4">DSM 753</strain>
    </source>
</reference>
<dbReference type="PANTHER" id="PTHR46558">
    <property type="entry name" value="TRACRIPTIONAL REGULATORY PROTEIN-RELATED-RELATED"/>
    <property type="match status" value="1"/>
</dbReference>
<dbReference type="Gene3D" id="1.10.260.40">
    <property type="entry name" value="lambda repressor-like DNA-binding domains"/>
    <property type="match status" value="1"/>
</dbReference>
<proteinExistence type="predicted"/>
<dbReference type="SUPFAM" id="SSF47413">
    <property type="entry name" value="lambda repressor-like DNA-binding domains"/>
    <property type="match status" value="1"/>
</dbReference>
<organism evidence="3 4">
    <name type="scientific">[Clostridium] leptum DSM 753</name>
    <dbReference type="NCBI Taxonomy" id="428125"/>
    <lineage>
        <taxon>Bacteria</taxon>
        <taxon>Bacillati</taxon>
        <taxon>Bacillota</taxon>
        <taxon>Clostridia</taxon>
        <taxon>Eubacteriales</taxon>
        <taxon>Oscillospiraceae</taxon>
        <taxon>Oscillospiraceae incertae sedis</taxon>
    </lineage>
</organism>
<dbReference type="OrthoDB" id="1861647at2"/>
<evidence type="ECO:0000259" key="2">
    <source>
        <dbReference type="PROSITE" id="PS50943"/>
    </source>
</evidence>
<evidence type="ECO:0000256" key="1">
    <source>
        <dbReference type="ARBA" id="ARBA00023125"/>
    </source>
</evidence>
<sequence>MRGYYLKSRNIDKLHAQIATSVKQRIRILRENNNYSQREIAEYLGIDRSTYACYELGKTSPSVEVLVALSELYLVSCEFLLGIKPNEKCNSIEKRILHVINTL</sequence>
<dbReference type="AlphaFoldDB" id="A0A855A2R8"/>
<dbReference type="EMBL" id="NOXF01000015">
    <property type="protein sequence ID" value="PEQ23460.1"/>
    <property type="molecule type" value="Genomic_DNA"/>
</dbReference>
<keyword evidence="4" id="KW-1185">Reference proteome</keyword>
<dbReference type="GO" id="GO:0003677">
    <property type="term" value="F:DNA binding"/>
    <property type="evidence" value="ECO:0007669"/>
    <property type="project" value="UniProtKB-KW"/>
</dbReference>
<evidence type="ECO:0000313" key="3">
    <source>
        <dbReference type="EMBL" id="PEQ23460.1"/>
    </source>
</evidence>
<protein>
    <submittedName>
        <fullName evidence="3">XRE family transcriptional regulator</fullName>
    </submittedName>
</protein>
<dbReference type="CDD" id="cd00093">
    <property type="entry name" value="HTH_XRE"/>
    <property type="match status" value="1"/>
</dbReference>
<gene>
    <name evidence="3" type="ORF">CH238_13495</name>
</gene>
<dbReference type="Pfam" id="PF01381">
    <property type="entry name" value="HTH_3"/>
    <property type="match status" value="1"/>
</dbReference>
<dbReference type="InterPro" id="IPR001387">
    <property type="entry name" value="Cro/C1-type_HTH"/>
</dbReference>
<dbReference type="Proteomes" id="UP000220611">
    <property type="component" value="Unassembled WGS sequence"/>
</dbReference>
<keyword evidence="1" id="KW-0238">DNA-binding</keyword>
<dbReference type="InterPro" id="IPR010982">
    <property type="entry name" value="Lambda_DNA-bd_dom_sf"/>
</dbReference>
<dbReference type="PANTHER" id="PTHR46558:SF14">
    <property type="entry name" value="HTH-TYPE TRANSCRIPTIONAL REGULATOR ANSR"/>
    <property type="match status" value="1"/>
</dbReference>
<accession>A0A855A2R8</accession>